<dbReference type="InterPro" id="IPR052535">
    <property type="entry name" value="Bacilysin_H2HPP_isomerase"/>
</dbReference>
<feature type="chain" id="PRO_5032402702" evidence="1">
    <location>
        <begin position="22"/>
        <end position="151"/>
    </location>
</feature>
<dbReference type="Proteomes" id="UP000560658">
    <property type="component" value="Unassembled WGS sequence"/>
</dbReference>
<dbReference type="InterPro" id="IPR011051">
    <property type="entry name" value="RmlC_Cupin_sf"/>
</dbReference>
<evidence type="ECO:0000256" key="1">
    <source>
        <dbReference type="SAM" id="SignalP"/>
    </source>
</evidence>
<dbReference type="RefSeq" id="WP_081741262.1">
    <property type="nucleotide sequence ID" value="NZ_JACIER010000007.1"/>
</dbReference>
<dbReference type="PANTHER" id="PTHR40112:SF1">
    <property type="entry name" value="H2HPP ISOMERASE"/>
    <property type="match status" value="1"/>
</dbReference>
<proteinExistence type="predicted"/>
<dbReference type="CDD" id="cd02238">
    <property type="entry name" value="cupin_KdgF"/>
    <property type="match status" value="1"/>
</dbReference>
<evidence type="ECO:0000313" key="3">
    <source>
        <dbReference type="EMBL" id="MBB4044171.1"/>
    </source>
</evidence>
<dbReference type="GO" id="GO:0051213">
    <property type="term" value="F:dioxygenase activity"/>
    <property type="evidence" value="ECO:0007669"/>
    <property type="project" value="UniProtKB-KW"/>
</dbReference>
<dbReference type="SUPFAM" id="SSF51182">
    <property type="entry name" value="RmlC-like cupins"/>
    <property type="match status" value="1"/>
</dbReference>
<reference evidence="3" key="1">
    <citation type="submission" date="2020-08" db="EMBL/GenBank/DDBJ databases">
        <title>Genomic Encyclopedia of Type Strains, Phase IV (KMG-IV): sequencing the most valuable type-strain genomes for metagenomic binning, comparative biology and taxonomic classification.</title>
        <authorList>
            <person name="Goeker M."/>
        </authorList>
    </citation>
    <scope>NUCLEOTIDE SEQUENCE [LARGE SCALE GENOMIC DNA]</scope>
    <source>
        <strain evidence="3">DSM 105720</strain>
    </source>
</reference>
<gene>
    <name evidence="3" type="ORF">GGR06_001962</name>
</gene>
<dbReference type="PANTHER" id="PTHR40112">
    <property type="entry name" value="H2HPP ISOMERASE"/>
    <property type="match status" value="1"/>
</dbReference>
<keyword evidence="4" id="KW-1185">Reference proteome</keyword>
<protein>
    <submittedName>
        <fullName evidence="3">Quercetin dioxygenase-like cupin family protein</fullName>
    </submittedName>
</protein>
<keyword evidence="1" id="KW-0732">Signal</keyword>
<organism evidence="3 4">
    <name type="scientific">Bacteroides reticulotermitis</name>
    <dbReference type="NCBI Taxonomy" id="1133319"/>
    <lineage>
        <taxon>Bacteria</taxon>
        <taxon>Pseudomonadati</taxon>
        <taxon>Bacteroidota</taxon>
        <taxon>Bacteroidia</taxon>
        <taxon>Bacteroidales</taxon>
        <taxon>Bacteroidaceae</taxon>
        <taxon>Bacteroides</taxon>
    </lineage>
</organism>
<dbReference type="AlphaFoldDB" id="A0A840CZB1"/>
<accession>A0A840CZB1</accession>
<dbReference type="InterPro" id="IPR013096">
    <property type="entry name" value="Cupin_2"/>
</dbReference>
<feature type="signal peptide" evidence="1">
    <location>
        <begin position="1"/>
        <end position="21"/>
    </location>
</feature>
<feature type="domain" description="Cupin type-2" evidence="2">
    <location>
        <begin position="77"/>
        <end position="133"/>
    </location>
</feature>
<dbReference type="Pfam" id="PF07883">
    <property type="entry name" value="Cupin_2"/>
    <property type="match status" value="1"/>
</dbReference>
<name>A0A840CZB1_9BACE</name>
<sequence length="151" mass="16766">MKMNAWKKCVCVMGVSLFAIAGLNATQIERAEAPDSPVKKTRSATFIYEKEKVWEPAGEGVVRQIMGYDGQVMMVKIKFKKGAIGTPHTHYHTQTTYVVSGKFEFTVGDEKKIVEAGDGIYMEPDILHGCVCLEPGILIDCFAPMRADFLK</sequence>
<evidence type="ECO:0000313" key="4">
    <source>
        <dbReference type="Proteomes" id="UP000560658"/>
    </source>
</evidence>
<dbReference type="Gene3D" id="2.60.120.10">
    <property type="entry name" value="Jelly Rolls"/>
    <property type="match status" value="1"/>
</dbReference>
<dbReference type="InterPro" id="IPR014710">
    <property type="entry name" value="RmlC-like_jellyroll"/>
</dbReference>
<evidence type="ECO:0000259" key="2">
    <source>
        <dbReference type="Pfam" id="PF07883"/>
    </source>
</evidence>
<dbReference type="EMBL" id="JACIER010000007">
    <property type="protein sequence ID" value="MBB4044171.1"/>
    <property type="molecule type" value="Genomic_DNA"/>
</dbReference>
<comment type="caution">
    <text evidence="3">The sequence shown here is derived from an EMBL/GenBank/DDBJ whole genome shotgun (WGS) entry which is preliminary data.</text>
</comment>